<dbReference type="InterPro" id="IPR017981">
    <property type="entry name" value="GPCR_2-like_7TM"/>
</dbReference>
<evidence type="ECO:0000256" key="9">
    <source>
        <dbReference type="ARBA" id="ARBA00023180"/>
    </source>
</evidence>
<name>A0AAN7VGP8_9COLE</name>
<keyword evidence="7 11" id="KW-0472">Membrane</keyword>
<keyword evidence="8" id="KW-0675">Receptor</keyword>
<dbReference type="InterPro" id="IPR017983">
    <property type="entry name" value="GPCR_2_secretin-like_CS"/>
</dbReference>
<dbReference type="EMBL" id="JAVRBK010000004">
    <property type="protein sequence ID" value="KAK5644821.1"/>
    <property type="molecule type" value="Genomic_DNA"/>
</dbReference>
<keyword evidence="9" id="KW-0325">Glycoprotein</keyword>
<feature type="transmembrane region" description="Helical" evidence="11">
    <location>
        <begin position="151"/>
        <end position="171"/>
    </location>
</feature>
<feature type="transmembrane region" description="Helical" evidence="11">
    <location>
        <begin position="227"/>
        <end position="248"/>
    </location>
</feature>
<evidence type="ECO:0000313" key="15">
    <source>
        <dbReference type="Proteomes" id="UP001329430"/>
    </source>
</evidence>
<evidence type="ECO:0000256" key="8">
    <source>
        <dbReference type="ARBA" id="ARBA00023170"/>
    </source>
</evidence>
<reference evidence="14 15" key="1">
    <citation type="journal article" date="2024" name="Insects">
        <title>An Improved Chromosome-Level Genome Assembly of the Firefly Pyrocoelia pectoralis.</title>
        <authorList>
            <person name="Fu X."/>
            <person name="Meyer-Rochow V.B."/>
            <person name="Ballantyne L."/>
            <person name="Zhu X."/>
        </authorList>
    </citation>
    <scope>NUCLEOTIDE SEQUENCE [LARGE SCALE GENOMIC DNA]</scope>
    <source>
        <strain evidence="14">XCY_ONT2</strain>
    </source>
</reference>
<evidence type="ECO:0000256" key="3">
    <source>
        <dbReference type="ARBA" id="ARBA00022475"/>
    </source>
</evidence>
<evidence type="ECO:0000256" key="11">
    <source>
        <dbReference type="SAM" id="Phobius"/>
    </source>
</evidence>
<keyword evidence="4 11" id="KW-0812">Transmembrane</keyword>
<evidence type="ECO:0008006" key="16">
    <source>
        <dbReference type="Google" id="ProtNLM"/>
    </source>
</evidence>
<dbReference type="CDD" id="cd15260">
    <property type="entry name" value="7tmB1_NPR_B4_insect-like"/>
    <property type="match status" value="1"/>
</dbReference>
<dbReference type="GO" id="GO:0007188">
    <property type="term" value="P:adenylate cyclase-modulating G protein-coupled receptor signaling pathway"/>
    <property type="evidence" value="ECO:0007669"/>
    <property type="project" value="TreeGrafter"/>
</dbReference>
<evidence type="ECO:0000256" key="2">
    <source>
        <dbReference type="ARBA" id="ARBA00005314"/>
    </source>
</evidence>
<evidence type="ECO:0000256" key="4">
    <source>
        <dbReference type="ARBA" id="ARBA00022692"/>
    </source>
</evidence>
<dbReference type="InterPro" id="IPR050332">
    <property type="entry name" value="GPCR_2"/>
</dbReference>
<evidence type="ECO:0000256" key="6">
    <source>
        <dbReference type="ARBA" id="ARBA00023040"/>
    </source>
</evidence>
<dbReference type="Gene3D" id="1.20.1070.10">
    <property type="entry name" value="Rhodopsin 7-helix transmembrane proteins"/>
    <property type="match status" value="1"/>
</dbReference>
<keyword evidence="5 11" id="KW-1133">Transmembrane helix</keyword>
<dbReference type="PROSITE" id="PS00649">
    <property type="entry name" value="G_PROTEIN_RECEP_F2_1"/>
    <property type="match status" value="1"/>
</dbReference>
<dbReference type="Proteomes" id="UP001329430">
    <property type="component" value="Chromosome 4"/>
</dbReference>
<feature type="transmembrane region" description="Helical" evidence="11">
    <location>
        <begin position="317"/>
        <end position="337"/>
    </location>
</feature>
<feature type="domain" description="G-protein coupled receptors family 2 profile 2" evidence="13">
    <location>
        <begin position="114"/>
        <end position="372"/>
    </location>
</feature>
<dbReference type="PANTHER" id="PTHR45620">
    <property type="entry name" value="PDF RECEPTOR-LIKE PROTEIN-RELATED"/>
    <property type="match status" value="1"/>
</dbReference>
<gene>
    <name evidence="14" type="ORF">RI129_006121</name>
</gene>
<dbReference type="SMART" id="SM00008">
    <property type="entry name" value="HormR"/>
    <property type="match status" value="1"/>
</dbReference>
<dbReference type="InterPro" id="IPR001879">
    <property type="entry name" value="GPCR_2_extracellular_dom"/>
</dbReference>
<dbReference type="Pfam" id="PF02793">
    <property type="entry name" value="HRM"/>
    <property type="match status" value="1"/>
</dbReference>
<evidence type="ECO:0000259" key="13">
    <source>
        <dbReference type="PROSITE" id="PS50261"/>
    </source>
</evidence>
<keyword evidence="3" id="KW-1003">Cell membrane</keyword>
<feature type="transmembrane region" description="Helical" evidence="11">
    <location>
        <begin position="357"/>
        <end position="377"/>
    </location>
</feature>
<dbReference type="InterPro" id="IPR036445">
    <property type="entry name" value="GPCR_2_extracell_dom_sf"/>
</dbReference>
<evidence type="ECO:0000259" key="12">
    <source>
        <dbReference type="PROSITE" id="PS50227"/>
    </source>
</evidence>
<dbReference type="PRINTS" id="PR00249">
    <property type="entry name" value="GPCRSECRETIN"/>
</dbReference>
<evidence type="ECO:0000256" key="7">
    <source>
        <dbReference type="ARBA" id="ARBA00023136"/>
    </source>
</evidence>
<feature type="transmembrane region" description="Helical" evidence="11">
    <location>
        <begin position="191"/>
        <end position="215"/>
    </location>
</feature>
<dbReference type="AlphaFoldDB" id="A0AAN7VGP8"/>
<dbReference type="GO" id="GO:0005886">
    <property type="term" value="C:plasma membrane"/>
    <property type="evidence" value="ECO:0007669"/>
    <property type="project" value="UniProtKB-SubCell"/>
</dbReference>
<keyword evidence="6" id="KW-0297">G-protein coupled receptor</keyword>
<feature type="domain" description="G-protein coupled receptors family 2 profile 1" evidence="12">
    <location>
        <begin position="24"/>
        <end position="106"/>
    </location>
</feature>
<accession>A0AAN7VGP8</accession>
<keyword evidence="15" id="KW-1185">Reference proteome</keyword>
<feature type="transmembrane region" description="Helical" evidence="11">
    <location>
        <begin position="268"/>
        <end position="293"/>
    </location>
</feature>
<evidence type="ECO:0000256" key="1">
    <source>
        <dbReference type="ARBA" id="ARBA00004651"/>
    </source>
</evidence>
<dbReference type="Pfam" id="PF00002">
    <property type="entry name" value="7tm_2"/>
    <property type="match status" value="1"/>
</dbReference>
<protein>
    <recommendedName>
        <fullName evidence="16">Calcitonin gene-related peptide type 1 receptor-like</fullName>
    </recommendedName>
</protein>
<dbReference type="InterPro" id="IPR000832">
    <property type="entry name" value="GPCR_2_secretin-like"/>
</dbReference>
<dbReference type="GO" id="GO:0008528">
    <property type="term" value="F:G protein-coupled peptide receptor activity"/>
    <property type="evidence" value="ECO:0007669"/>
    <property type="project" value="TreeGrafter"/>
</dbReference>
<comment type="similarity">
    <text evidence="2">Belongs to the G-protein coupled receptor 2 family.</text>
</comment>
<feature type="transmembrane region" description="Helical" evidence="11">
    <location>
        <begin position="119"/>
        <end position="139"/>
    </location>
</feature>
<evidence type="ECO:0000256" key="10">
    <source>
        <dbReference type="ARBA" id="ARBA00023224"/>
    </source>
</evidence>
<dbReference type="PROSITE" id="PS50261">
    <property type="entry name" value="G_PROTEIN_RECEP_F2_4"/>
    <property type="match status" value="1"/>
</dbReference>
<dbReference type="SUPFAM" id="SSF111418">
    <property type="entry name" value="Hormone receptor domain"/>
    <property type="match status" value="1"/>
</dbReference>
<dbReference type="GO" id="GO:0007166">
    <property type="term" value="P:cell surface receptor signaling pathway"/>
    <property type="evidence" value="ECO:0007669"/>
    <property type="project" value="InterPro"/>
</dbReference>
<dbReference type="Gene3D" id="4.10.1240.10">
    <property type="entry name" value="GPCR, family 2, extracellular hormone receptor domain"/>
    <property type="match status" value="1"/>
</dbReference>
<comment type="subcellular location">
    <subcellularLocation>
        <location evidence="1">Cell membrane</location>
        <topology evidence="1">Multi-pass membrane protein</topology>
    </subcellularLocation>
</comment>
<dbReference type="PANTHER" id="PTHR45620:SF32">
    <property type="entry name" value="DIURETIC HORMONE 31 RECEPTOR, ISOFORM C"/>
    <property type="match status" value="1"/>
</dbReference>
<keyword evidence="10" id="KW-0807">Transducer</keyword>
<comment type="caution">
    <text evidence="14">The sequence shown here is derived from an EMBL/GenBank/DDBJ whole genome shotgun (WGS) entry which is preliminary data.</text>
</comment>
<evidence type="ECO:0000256" key="5">
    <source>
        <dbReference type="ARBA" id="ARBA00022989"/>
    </source>
</evidence>
<sequence>MTDEVSEVTSDKTLASILIDKEKECNFTLNASAEFPGLYCPGVFDGWVCWPDTEAGKSASHRCPGFIVGFDPERYAYRKCEENGEWFFHTVYNKTWSNYTTCVNLEELSFRQTIITVHLVGYSISLVALIISLGILTHFKSLRCARITVHMNLFASFAANNLLWLLWYNLVVGEPNVVSANKVWCRVLHVVLYYFLLSNYSWMLCEGLYLHTVLVSAFISEVRLLRCMLLLGWGIPALTITLYGPIRLLSGDAVETSECWMNEGRYNIILQIPVCATVFLNVIFLFNILRVLLIKLRRGPHMHGTGNSGTSRTSLQALRATLLLVPLLGLNFLLTPFRPEQNHPWEHAYEVVSAVTASLQGLCVAILFCFCNGEVLAQMRRKWQIATFRTRANSCTVTTVSFVRTTGYPGGTEEKV</sequence>
<proteinExistence type="inferred from homology"/>
<dbReference type="PROSITE" id="PS50227">
    <property type="entry name" value="G_PROTEIN_RECEP_F2_3"/>
    <property type="match status" value="1"/>
</dbReference>
<organism evidence="14 15">
    <name type="scientific">Pyrocoelia pectoralis</name>
    <dbReference type="NCBI Taxonomy" id="417401"/>
    <lineage>
        <taxon>Eukaryota</taxon>
        <taxon>Metazoa</taxon>
        <taxon>Ecdysozoa</taxon>
        <taxon>Arthropoda</taxon>
        <taxon>Hexapoda</taxon>
        <taxon>Insecta</taxon>
        <taxon>Pterygota</taxon>
        <taxon>Neoptera</taxon>
        <taxon>Endopterygota</taxon>
        <taxon>Coleoptera</taxon>
        <taxon>Polyphaga</taxon>
        <taxon>Elateriformia</taxon>
        <taxon>Elateroidea</taxon>
        <taxon>Lampyridae</taxon>
        <taxon>Lampyrinae</taxon>
        <taxon>Pyrocoelia</taxon>
    </lineage>
</organism>
<evidence type="ECO:0000313" key="14">
    <source>
        <dbReference type="EMBL" id="KAK5644821.1"/>
    </source>
</evidence>